<organism evidence="2 3">
    <name type="scientific">Extremus antarcticus</name>
    <dbReference type="NCBI Taxonomy" id="702011"/>
    <lineage>
        <taxon>Eukaryota</taxon>
        <taxon>Fungi</taxon>
        <taxon>Dikarya</taxon>
        <taxon>Ascomycota</taxon>
        <taxon>Pezizomycotina</taxon>
        <taxon>Dothideomycetes</taxon>
        <taxon>Dothideomycetidae</taxon>
        <taxon>Mycosphaerellales</taxon>
        <taxon>Extremaceae</taxon>
        <taxon>Extremus</taxon>
    </lineage>
</organism>
<accession>A0AAJ0DBJ9</accession>
<evidence type="ECO:0000313" key="3">
    <source>
        <dbReference type="Proteomes" id="UP001271007"/>
    </source>
</evidence>
<dbReference type="Proteomes" id="UP001271007">
    <property type="component" value="Unassembled WGS sequence"/>
</dbReference>
<evidence type="ECO:0000313" key="2">
    <source>
        <dbReference type="EMBL" id="KAK3046880.1"/>
    </source>
</evidence>
<proteinExistence type="predicted"/>
<dbReference type="AlphaFoldDB" id="A0AAJ0DBJ9"/>
<evidence type="ECO:0000256" key="1">
    <source>
        <dbReference type="SAM" id="MobiDB-lite"/>
    </source>
</evidence>
<protein>
    <submittedName>
        <fullName evidence="2">Uncharacterized protein</fullName>
    </submittedName>
</protein>
<name>A0AAJ0DBJ9_9PEZI</name>
<keyword evidence="3" id="KW-1185">Reference proteome</keyword>
<feature type="region of interest" description="Disordered" evidence="1">
    <location>
        <begin position="1"/>
        <end position="26"/>
    </location>
</feature>
<comment type="caution">
    <text evidence="2">The sequence shown here is derived from an EMBL/GenBank/DDBJ whole genome shotgun (WGS) entry which is preliminary data.</text>
</comment>
<sequence length="194" mass="21009">MKLSSRWRPAVDGGRRSTQSSGPWASVSWAHRNSISEWRHERTGRVLHTIAATASPPSPPSPPRLLSSKTKAEFDLLLDGKKRVWPHIGKMLGGASVVAAVPCRNCVRKKVVCTVYPAGSQDGERYPVVRCAACMPYGRTCGAAAAAAAKEDDNDDQDAAEGDCAGCAALVEWLDILEQEVLRLRRLVDPATFQ</sequence>
<reference evidence="2" key="1">
    <citation type="submission" date="2023-04" db="EMBL/GenBank/DDBJ databases">
        <title>Black Yeasts Isolated from many extreme environments.</title>
        <authorList>
            <person name="Coleine C."/>
            <person name="Stajich J.E."/>
            <person name="Selbmann L."/>
        </authorList>
    </citation>
    <scope>NUCLEOTIDE SEQUENCE</scope>
    <source>
        <strain evidence="2">CCFEE 5312</strain>
    </source>
</reference>
<gene>
    <name evidence="2" type="ORF">LTR09_011683</name>
</gene>
<dbReference type="EMBL" id="JAWDJX010000076">
    <property type="protein sequence ID" value="KAK3046880.1"/>
    <property type="molecule type" value="Genomic_DNA"/>
</dbReference>